<dbReference type="InterPro" id="IPR050275">
    <property type="entry name" value="PGM_Phosphatase"/>
</dbReference>
<dbReference type="CDD" id="cd07067">
    <property type="entry name" value="HP_PGM_like"/>
    <property type="match status" value="1"/>
</dbReference>
<dbReference type="Gene3D" id="3.40.50.1240">
    <property type="entry name" value="Phosphoglycerate mutase-like"/>
    <property type="match status" value="1"/>
</dbReference>
<keyword evidence="2" id="KW-1185">Reference proteome</keyword>
<protein>
    <recommendedName>
        <fullName evidence="3">Phosphoglycerate mutase</fullName>
    </recommendedName>
</protein>
<evidence type="ECO:0000313" key="1">
    <source>
        <dbReference type="EMBL" id="ODG92869.1"/>
    </source>
</evidence>
<sequence length="199" mass="23010">MRIFLIRHTESIGNRKKVYAGLTDFDLTEKGLSQIDSVITQFMKMIEPTSRYTLYSSPLRRCTLLSDAIEGLIGESKIVDYRLQETNFGQFEGKTYSDLLNEVPEVLEKWNEDLIHFQIPNGESLKQCAERVNKFSHDIRSKNEDVIVVSHGGIMKLLLLNLLHLDLSHFWKFYTSNGCIIEIEYNDGFGFLKNIIQLN</sequence>
<organism evidence="1 2">
    <name type="scientific">Gottfriedia luciferensis</name>
    <dbReference type="NCBI Taxonomy" id="178774"/>
    <lineage>
        <taxon>Bacteria</taxon>
        <taxon>Bacillati</taxon>
        <taxon>Bacillota</taxon>
        <taxon>Bacilli</taxon>
        <taxon>Bacillales</taxon>
        <taxon>Bacillaceae</taxon>
        <taxon>Gottfriedia</taxon>
    </lineage>
</organism>
<comment type="caution">
    <text evidence="1">The sequence shown here is derived from an EMBL/GenBank/DDBJ whole genome shotgun (WGS) entry which is preliminary data.</text>
</comment>
<dbReference type="PIRSF" id="PIRSF000709">
    <property type="entry name" value="6PFK_2-Ptase"/>
    <property type="match status" value="1"/>
</dbReference>
<dbReference type="SUPFAM" id="SSF53254">
    <property type="entry name" value="Phosphoglycerate mutase-like"/>
    <property type="match status" value="1"/>
</dbReference>
<evidence type="ECO:0000313" key="2">
    <source>
        <dbReference type="Proteomes" id="UP000094580"/>
    </source>
</evidence>
<proteinExistence type="predicted"/>
<gene>
    <name evidence="1" type="ORF">BED47_16945</name>
</gene>
<accession>A0ABX2ZU20</accession>
<dbReference type="Proteomes" id="UP000094580">
    <property type="component" value="Unassembled WGS sequence"/>
</dbReference>
<dbReference type="SMART" id="SM00855">
    <property type="entry name" value="PGAM"/>
    <property type="match status" value="1"/>
</dbReference>
<dbReference type="RefSeq" id="WP_069032810.1">
    <property type="nucleotide sequence ID" value="NZ_MDKC01000004.1"/>
</dbReference>
<dbReference type="PANTHER" id="PTHR48100">
    <property type="entry name" value="BROAD-SPECIFICITY PHOSPHATASE YOR283W-RELATED"/>
    <property type="match status" value="1"/>
</dbReference>
<dbReference type="InterPro" id="IPR029033">
    <property type="entry name" value="His_PPase_superfam"/>
</dbReference>
<dbReference type="EMBL" id="MDKC01000004">
    <property type="protein sequence ID" value="ODG92869.1"/>
    <property type="molecule type" value="Genomic_DNA"/>
</dbReference>
<evidence type="ECO:0008006" key="3">
    <source>
        <dbReference type="Google" id="ProtNLM"/>
    </source>
</evidence>
<dbReference type="InterPro" id="IPR013078">
    <property type="entry name" value="His_Pase_superF_clade-1"/>
</dbReference>
<reference evidence="1 2" key="1">
    <citation type="submission" date="2016-07" db="EMBL/GenBank/DDBJ databases">
        <authorList>
            <person name="Townsley L."/>
            <person name="Shank E.A."/>
        </authorList>
    </citation>
    <scope>NUCLEOTIDE SEQUENCE [LARGE SCALE GENOMIC DNA]</scope>
    <source>
        <strain evidence="1 2">CH01</strain>
    </source>
</reference>
<dbReference type="Pfam" id="PF00300">
    <property type="entry name" value="His_Phos_1"/>
    <property type="match status" value="1"/>
</dbReference>
<dbReference type="PANTHER" id="PTHR48100:SF1">
    <property type="entry name" value="HISTIDINE PHOSPHATASE FAMILY PROTEIN-RELATED"/>
    <property type="match status" value="1"/>
</dbReference>
<name>A0ABX2ZU20_9BACI</name>